<evidence type="ECO:0000313" key="6">
    <source>
        <dbReference type="Proteomes" id="UP000284842"/>
    </source>
</evidence>
<dbReference type="OrthoDB" id="10266451at2759"/>
<evidence type="ECO:0000256" key="1">
    <source>
        <dbReference type="ARBA" id="ARBA00010997"/>
    </source>
</evidence>
<dbReference type="InParanoid" id="A0A409X334"/>
<dbReference type="InterPro" id="IPR038499">
    <property type="entry name" value="BRO1_sf"/>
</dbReference>
<dbReference type="AlphaFoldDB" id="A0A409X334"/>
<dbReference type="EMBL" id="NHTK01004748">
    <property type="protein sequence ID" value="PPQ85150.1"/>
    <property type="molecule type" value="Genomic_DNA"/>
</dbReference>
<sequence>MYLYELPTTGAISFADFFTDHSSDKAYARHILDATQARANLRGALKEGKRTDHGEKDYLTLVKVIEEYLPYVQGIMNSIAHDHIGVKIFSWRTTLSANVFNSSPRLNIPGIHADYAFALLTYAFALSNLAYTIVMSVGQYELDRAITEDERKAKEAKLSTAVDFLCRASGIFSYIGNTVLPDWDVSKTSPTSFTKPADLNREVIEALAKMSLADAQTLAIRRFLSLSTYDSNITPGPPLPKSHRPPAFLAKLHIECAALYSSARQLAKTSGSSRNASHDSKEVSSDLRRYLHNRANLHHALSHKWLGVDAGEKGGTERGGEAVGFTLWSKKELEELKDSGRLLTIGHDEKEREEVWKREVSEALESVNVFYRYYKKMNDTLHFQPVPPQSELQARIPGGRIAMPAKPYVVPSPAFGPGSVEYMHRKTEQMEISGKASADESSEIAIPPPQPTGSYAGAGSYF</sequence>
<evidence type="ECO:0000313" key="5">
    <source>
        <dbReference type="EMBL" id="PPQ85150.1"/>
    </source>
</evidence>
<dbReference type="Gene3D" id="1.25.40.280">
    <property type="entry name" value="alix/aip1 like domains"/>
    <property type="match status" value="1"/>
</dbReference>
<protein>
    <recommendedName>
        <fullName evidence="2">pH-response regulator protein palC</fullName>
    </recommendedName>
</protein>
<dbReference type="CDD" id="cd09245">
    <property type="entry name" value="BRO1_UmRIM23-like"/>
    <property type="match status" value="1"/>
</dbReference>
<comment type="similarity">
    <text evidence="1">Belongs to the palC family.</text>
</comment>
<dbReference type="InterPro" id="IPR004328">
    <property type="entry name" value="BRO1_dom"/>
</dbReference>
<dbReference type="STRING" id="181874.A0A409X334"/>
<keyword evidence="6" id="KW-1185">Reference proteome</keyword>
<reference evidence="5 6" key="1">
    <citation type="journal article" date="2018" name="Evol. Lett.">
        <title>Horizontal gene cluster transfer increased hallucinogenic mushroom diversity.</title>
        <authorList>
            <person name="Reynolds H.T."/>
            <person name="Vijayakumar V."/>
            <person name="Gluck-Thaler E."/>
            <person name="Korotkin H.B."/>
            <person name="Matheny P.B."/>
            <person name="Slot J.C."/>
        </authorList>
    </citation>
    <scope>NUCLEOTIDE SEQUENCE [LARGE SCALE GENOMIC DNA]</scope>
    <source>
        <strain evidence="5 6">2629</strain>
    </source>
</reference>
<feature type="region of interest" description="Disordered" evidence="3">
    <location>
        <begin position="429"/>
        <end position="462"/>
    </location>
</feature>
<name>A0A409X334_9AGAR</name>
<dbReference type="PANTHER" id="PTHR40463">
    <property type="entry name" value="PH-RESPONSE REGULATOR PROTEIN PALC"/>
    <property type="match status" value="1"/>
</dbReference>
<organism evidence="5 6">
    <name type="scientific">Panaeolus cyanescens</name>
    <dbReference type="NCBI Taxonomy" id="181874"/>
    <lineage>
        <taxon>Eukaryota</taxon>
        <taxon>Fungi</taxon>
        <taxon>Dikarya</taxon>
        <taxon>Basidiomycota</taxon>
        <taxon>Agaricomycotina</taxon>
        <taxon>Agaricomycetes</taxon>
        <taxon>Agaricomycetidae</taxon>
        <taxon>Agaricales</taxon>
        <taxon>Agaricineae</taxon>
        <taxon>Galeropsidaceae</taxon>
        <taxon>Panaeolus</taxon>
    </lineage>
</organism>
<proteinExistence type="inferred from homology"/>
<evidence type="ECO:0000256" key="2">
    <source>
        <dbReference type="ARBA" id="ARBA00022193"/>
    </source>
</evidence>
<dbReference type="PROSITE" id="PS51180">
    <property type="entry name" value="BRO1"/>
    <property type="match status" value="1"/>
</dbReference>
<feature type="domain" description="BRO1" evidence="4">
    <location>
        <begin position="1"/>
        <end position="412"/>
    </location>
</feature>
<dbReference type="PANTHER" id="PTHR40463:SF1">
    <property type="entry name" value="PH-RESPONSE REGULATOR PROTEIN PALC"/>
    <property type="match status" value="1"/>
</dbReference>
<dbReference type="GO" id="GO:0005886">
    <property type="term" value="C:plasma membrane"/>
    <property type="evidence" value="ECO:0007669"/>
    <property type="project" value="TreeGrafter"/>
</dbReference>
<dbReference type="Pfam" id="PF03097">
    <property type="entry name" value="BRO1"/>
    <property type="match status" value="1"/>
</dbReference>
<dbReference type="Proteomes" id="UP000284842">
    <property type="component" value="Unassembled WGS sequence"/>
</dbReference>
<dbReference type="SMART" id="SM01041">
    <property type="entry name" value="BRO1"/>
    <property type="match status" value="1"/>
</dbReference>
<dbReference type="InterPro" id="IPR037505">
    <property type="entry name" value="pH-resp_palC"/>
</dbReference>
<comment type="caution">
    <text evidence="5">The sequence shown here is derived from an EMBL/GenBank/DDBJ whole genome shotgun (WGS) entry which is preliminary data.</text>
</comment>
<evidence type="ECO:0000259" key="4">
    <source>
        <dbReference type="PROSITE" id="PS51180"/>
    </source>
</evidence>
<accession>A0A409X334</accession>
<gene>
    <name evidence="5" type="ORF">CVT24_012276</name>
</gene>
<dbReference type="GO" id="GO:0071467">
    <property type="term" value="P:cellular response to pH"/>
    <property type="evidence" value="ECO:0007669"/>
    <property type="project" value="InterPro"/>
</dbReference>
<evidence type="ECO:0000256" key="3">
    <source>
        <dbReference type="SAM" id="MobiDB-lite"/>
    </source>
</evidence>